<evidence type="ECO:0000256" key="4">
    <source>
        <dbReference type="ARBA" id="ARBA00023136"/>
    </source>
</evidence>
<evidence type="ECO:0000256" key="3">
    <source>
        <dbReference type="ARBA" id="ARBA00022989"/>
    </source>
</evidence>
<comment type="caution">
    <text evidence="8">The sequence shown here is derived from an EMBL/GenBank/DDBJ whole genome shotgun (WGS) entry which is preliminary data.</text>
</comment>
<dbReference type="InterPro" id="IPR013525">
    <property type="entry name" value="ABC2_TM"/>
</dbReference>
<keyword evidence="9" id="KW-1185">Reference proteome</keyword>
<organism evidence="8 9">
    <name type="scientific">Janibacter alkaliphilus</name>
    <dbReference type="NCBI Taxonomy" id="1069963"/>
    <lineage>
        <taxon>Bacteria</taxon>
        <taxon>Bacillati</taxon>
        <taxon>Actinomycetota</taxon>
        <taxon>Actinomycetes</taxon>
        <taxon>Micrococcales</taxon>
        <taxon>Intrasporangiaceae</taxon>
        <taxon>Janibacter</taxon>
    </lineage>
</organism>
<feature type="transmembrane region" description="Helical" evidence="6">
    <location>
        <begin position="47"/>
        <end position="68"/>
    </location>
</feature>
<dbReference type="GO" id="GO:0140359">
    <property type="term" value="F:ABC-type transporter activity"/>
    <property type="evidence" value="ECO:0007669"/>
    <property type="project" value="InterPro"/>
</dbReference>
<keyword evidence="4 6" id="KW-0472">Membrane</keyword>
<evidence type="ECO:0000256" key="5">
    <source>
        <dbReference type="SAM" id="MobiDB-lite"/>
    </source>
</evidence>
<comment type="subcellular location">
    <subcellularLocation>
        <location evidence="1">Membrane</location>
        <topology evidence="1">Multi-pass membrane protein</topology>
    </subcellularLocation>
</comment>
<dbReference type="Proteomes" id="UP000592181">
    <property type="component" value="Unassembled WGS sequence"/>
</dbReference>
<keyword evidence="3 6" id="KW-1133">Transmembrane helix</keyword>
<feature type="transmembrane region" description="Helical" evidence="6">
    <location>
        <begin position="243"/>
        <end position="264"/>
    </location>
</feature>
<evidence type="ECO:0000259" key="7">
    <source>
        <dbReference type="Pfam" id="PF12698"/>
    </source>
</evidence>
<dbReference type="PANTHER" id="PTHR43471:SF3">
    <property type="entry name" value="ABC TRANSPORTER PERMEASE PROTEIN NATB"/>
    <property type="match status" value="1"/>
</dbReference>
<evidence type="ECO:0000256" key="2">
    <source>
        <dbReference type="ARBA" id="ARBA00022692"/>
    </source>
</evidence>
<feature type="compositionally biased region" description="Polar residues" evidence="5">
    <location>
        <begin position="1"/>
        <end position="13"/>
    </location>
</feature>
<feature type="transmembrane region" description="Helical" evidence="6">
    <location>
        <begin position="367"/>
        <end position="388"/>
    </location>
</feature>
<feature type="transmembrane region" description="Helical" evidence="6">
    <location>
        <begin position="192"/>
        <end position="222"/>
    </location>
</feature>
<dbReference type="GO" id="GO:0016020">
    <property type="term" value="C:membrane"/>
    <property type="evidence" value="ECO:0007669"/>
    <property type="project" value="UniProtKB-SubCell"/>
</dbReference>
<evidence type="ECO:0000313" key="8">
    <source>
        <dbReference type="EMBL" id="NYG36188.1"/>
    </source>
</evidence>
<feature type="region of interest" description="Disordered" evidence="5">
    <location>
        <begin position="1"/>
        <end position="24"/>
    </location>
</feature>
<sequence length="413" mass="43535">MSTTAPTTGTDRNTPAPEAPQTGRISTARAWTLVAQREVSVKLRDKAFIFGTLLSLAVMVAAFAFQAWNAERDRSYDVAVTSSASSLAGSLEERVPSVDDKVSFVPVEVADEDAARAALADESADAWLHQDGDQWVLTGQSEVDGTLTGAVEPVLQQIALADNAEQQGVDLAALQQGTTLTTSQIEGSSDQAVAATVVGIIMAALFYVSAVLFGSTLAMSVVEEKQSRVVEIIATSIPVRQLLVGKLVGNITLAMLQLALYIAVALVGVSFTDFGGMLPNLTSGLVWFVAFFLVGFTLVATLFAVAGALASRTEDVQSTSVPVTMLVLAMFAASFLASGQIADVLAYLPPFSGIIMPMRVVSGEATWWQALVALVLLAAAAAVVLALAERIYRRALLQTSGKLGYREAWNAEI</sequence>
<keyword evidence="2 6" id="KW-0812">Transmembrane</keyword>
<evidence type="ECO:0000256" key="1">
    <source>
        <dbReference type="ARBA" id="ARBA00004141"/>
    </source>
</evidence>
<reference evidence="8 9" key="1">
    <citation type="submission" date="2020-07" db="EMBL/GenBank/DDBJ databases">
        <title>Sequencing the genomes of 1000 actinobacteria strains.</title>
        <authorList>
            <person name="Klenk H.-P."/>
        </authorList>
    </citation>
    <scope>NUCLEOTIDE SEQUENCE [LARGE SCALE GENOMIC DNA]</scope>
    <source>
        <strain evidence="8 9">DSM 24723</strain>
    </source>
</reference>
<dbReference type="PANTHER" id="PTHR43471">
    <property type="entry name" value="ABC TRANSPORTER PERMEASE"/>
    <property type="match status" value="1"/>
</dbReference>
<dbReference type="Pfam" id="PF12698">
    <property type="entry name" value="ABC2_membrane_3"/>
    <property type="match status" value="1"/>
</dbReference>
<protein>
    <submittedName>
        <fullName evidence="8">ABC-2 type transport system permease protein</fullName>
    </submittedName>
</protein>
<accession>A0A852X164</accession>
<evidence type="ECO:0000256" key="6">
    <source>
        <dbReference type="SAM" id="Phobius"/>
    </source>
</evidence>
<dbReference type="EMBL" id="JACBZX010000001">
    <property type="protein sequence ID" value="NYG36188.1"/>
    <property type="molecule type" value="Genomic_DNA"/>
</dbReference>
<dbReference type="AlphaFoldDB" id="A0A852X164"/>
<name>A0A852X164_9MICO</name>
<feature type="transmembrane region" description="Helical" evidence="6">
    <location>
        <begin position="284"/>
        <end position="311"/>
    </location>
</feature>
<feature type="transmembrane region" description="Helical" evidence="6">
    <location>
        <begin position="323"/>
        <end position="347"/>
    </location>
</feature>
<gene>
    <name evidence="8" type="ORF">BJY28_000657</name>
</gene>
<feature type="domain" description="ABC-2 type transporter transmembrane" evidence="7">
    <location>
        <begin position="46"/>
        <end position="388"/>
    </location>
</feature>
<evidence type="ECO:0000313" key="9">
    <source>
        <dbReference type="Proteomes" id="UP000592181"/>
    </source>
</evidence>
<dbReference type="RefSeq" id="WP_218875142.1">
    <property type="nucleotide sequence ID" value="NZ_JACBZX010000001.1"/>
</dbReference>
<proteinExistence type="predicted"/>